<keyword evidence="4" id="KW-0808">Transferase</keyword>
<sequence>MFFLFWDIHNFPPLENGEAVLGLATELFYQAYRAHLDFGPYMIQRWSQMALGPNLPMHTAYLIPDLYPLQTLWLGAAFWLFGANAFAIHFSAAVLSLAFLAVLYKTVARISGTQSALLATLFASQSLVLLLLGRTVFTPTVFGALFGALTLGAFFRGYSQKRPVYFLWGGLAYGFALLNCYPSVFVFPLILLVWLVWDSGSLTFLKGKYLWLGALLALGVFVLGSILFSAALTPNPWGNLIQTYAYYLDRGTDENPVAKGAAFLWNNPLMSLRVLFWSMPPYPAPFGTDMPNFTLVGATQLQRVLLPFFLLGLGRAFVRRSSADKLWFTWFWVSWTVFAFLITYEIRYFVVVLPALYALCVEGMLLAAGWLEQKWTALGRGRGLWLLAGLVFGISSLMTYKNYYVDYRQDDANLWGAIHSEVLAQEVLKAGPPEQVLVVLGHSTLIPNAPLFFLTHGEYRVHSWAGLLGAKEYQLSEMRLWEQEQFDRGVQKILYLFSLDQAGAKIPGKPANYGNDYDDLLRFAQLHPKLEPVRINYTSRGIPLQAVYVVNASLTQESTWIPLGTEPLVQTFRFPFPALEAVELELRQDGLATGNVTAEVLALDPANPMGGATQVLGKASVNPSGKVRLEFSGLKMDPRGFYGLALQAKGEGVFVKQSPCRCSQGSQAYQSARPGSGTAPALLEETYDWRLVPASTVWVPTPKAQILDLAANGASEEVKLLVSQAQLESGGAEGLGLFVAGDWSWFAPNSPNPASLTFELRGQKEMKTLAFTSFPRVHNDPEMVNFIGISISTNGTQFRSMGRLASDGRGIWTGIYERELSGQTAVTGKRLWVRFDFSGENSQLWAVKTNPLTLKVDFVQP</sequence>
<feature type="transmembrane region" description="Helical" evidence="8">
    <location>
        <begin position="383"/>
        <end position="400"/>
    </location>
</feature>
<evidence type="ECO:0000256" key="3">
    <source>
        <dbReference type="ARBA" id="ARBA00022676"/>
    </source>
</evidence>
<evidence type="ECO:0000256" key="2">
    <source>
        <dbReference type="ARBA" id="ARBA00022475"/>
    </source>
</evidence>
<comment type="subcellular location">
    <subcellularLocation>
        <location evidence="1">Cell membrane</location>
        <topology evidence="1">Multi-pass membrane protein</topology>
    </subcellularLocation>
</comment>
<feature type="transmembrane region" description="Helical" evidence="8">
    <location>
        <begin position="348"/>
        <end position="371"/>
    </location>
</feature>
<gene>
    <name evidence="10" type="ORF">A2557_06105</name>
</gene>
<dbReference type="InterPro" id="IPR050297">
    <property type="entry name" value="LipidA_mod_glycosyltrf_83"/>
</dbReference>
<keyword evidence="5 8" id="KW-0812">Transmembrane</keyword>
<feature type="domain" description="Glycosyltransferase RgtA/B/C/D-like" evidence="9">
    <location>
        <begin position="73"/>
        <end position="222"/>
    </location>
</feature>
<dbReference type="GO" id="GO:0009103">
    <property type="term" value="P:lipopolysaccharide biosynthetic process"/>
    <property type="evidence" value="ECO:0007669"/>
    <property type="project" value="UniProtKB-ARBA"/>
</dbReference>
<evidence type="ECO:0000256" key="7">
    <source>
        <dbReference type="ARBA" id="ARBA00023136"/>
    </source>
</evidence>
<feature type="transmembrane region" description="Helical" evidence="8">
    <location>
        <begin position="116"/>
        <end position="133"/>
    </location>
</feature>
<feature type="transmembrane region" description="Helical" evidence="8">
    <location>
        <begin position="325"/>
        <end position="342"/>
    </location>
</feature>
<evidence type="ECO:0000313" key="10">
    <source>
        <dbReference type="EMBL" id="OGG99710.1"/>
    </source>
</evidence>
<reference evidence="10 11" key="1">
    <citation type="journal article" date="2016" name="Nat. Commun.">
        <title>Thousands of microbial genomes shed light on interconnected biogeochemical processes in an aquifer system.</title>
        <authorList>
            <person name="Anantharaman K."/>
            <person name="Brown C.T."/>
            <person name="Hug L.A."/>
            <person name="Sharon I."/>
            <person name="Castelle C.J."/>
            <person name="Probst A.J."/>
            <person name="Thomas B.C."/>
            <person name="Singh A."/>
            <person name="Wilkins M.J."/>
            <person name="Karaoz U."/>
            <person name="Brodie E.L."/>
            <person name="Williams K.H."/>
            <person name="Hubbard S.S."/>
            <person name="Banfield J.F."/>
        </authorList>
    </citation>
    <scope>NUCLEOTIDE SEQUENCE [LARGE SCALE GENOMIC DNA]</scope>
</reference>
<dbReference type="Pfam" id="PF13231">
    <property type="entry name" value="PMT_2"/>
    <property type="match status" value="1"/>
</dbReference>
<keyword evidence="2" id="KW-1003">Cell membrane</keyword>
<keyword evidence="3" id="KW-0328">Glycosyltransferase</keyword>
<dbReference type="Proteomes" id="UP000177583">
    <property type="component" value="Unassembled WGS sequence"/>
</dbReference>
<evidence type="ECO:0000256" key="1">
    <source>
        <dbReference type="ARBA" id="ARBA00004651"/>
    </source>
</evidence>
<dbReference type="GO" id="GO:0005886">
    <property type="term" value="C:plasma membrane"/>
    <property type="evidence" value="ECO:0007669"/>
    <property type="project" value="UniProtKB-SubCell"/>
</dbReference>
<evidence type="ECO:0000256" key="4">
    <source>
        <dbReference type="ARBA" id="ARBA00022679"/>
    </source>
</evidence>
<evidence type="ECO:0000256" key="6">
    <source>
        <dbReference type="ARBA" id="ARBA00022989"/>
    </source>
</evidence>
<feature type="transmembrane region" description="Helical" evidence="8">
    <location>
        <begin position="170"/>
        <end position="197"/>
    </location>
</feature>
<protein>
    <recommendedName>
        <fullName evidence="9">Glycosyltransferase RgtA/B/C/D-like domain-containing protein</fullName>
    </recommendedName>
</protein>
<comment type="caution">
    <text evidence="10">The sequence shown here is derived from an EMBL/GenBank/DDBJ whole genome shotgun (WGS) entry which is preliminary data.</text>
</comment>
<keyword evidence="6 8" id="KW-1133">Transmembrane helix</keyword>
<dbReference type="PANTHER" id="PTHR33908:SF11">
    <property type="entry name" value="MEMBRANE PROTEIN"/>
    <property type="match status" value="1"/>
</dbReference>
<evidence type="ECO:0000256" key="5">
    <source>
        <dbReference type="ARBA" id="ARBA00022692"/>
    </source>
</evidence>
<dbReference type="InterPro" id="IPR038731">
    <property type="entry name" value="RgtA/B/C-like"/>
</dbReference>
<proteinExistence type="predicted"/>
<feature type="transmembrane region" description="Helical" evidence="8">
    <location>
        <begin position="209"/>
        <end position="232"/>
    </location>
</feature>
<dbReference type="PANTHER" id="PTHR33908">
    <property type="entry name" value="MANNOSYLTRANSFERASE YKCB-RELATED"/>
    <property type="match status" value="1"/>
</dbReference>
<accession>A0A1F6GNV0</accession>
<feature type="transmembrane region" description="Helical" evidence="8">
    <location>
        <begin position="139"/>
        <end position="158"/>
    </location>
</feature>
<organism evidence="10 11">
    <name type="scientific">Candidatus Lambdaproteobacteria bacterium RIFOXYD2_FULL_56_26</name>
    <dbReference type="NCBI Taxonomy" id="1817773"/>
    <lineage>
        <taxon>Bacteria</taxon>
        <taxon>Pseudomonadati</taxon>
        <taxon>Pseudomonadota</taxon>
        <taxon>Candidatus Lambdaproteobacteria</taxon>
    </lineage>
</organism>
<evidence type="ECO:0000256" key="8">
    <source>
        <dbReference type="SAM" id="Phobius"/>
    </source>
</evidence>
<name>A0A1F6GNV0_9PROT</name>
<evidence type="ECO:0000259" key="9">
    <source>
        <dbReference type="Pfam" id="PF13231"/>
    </source>
</evidence>
<dbReference type="GO" id="GO:0016763">
    <property type="term" value="F:pentosyltransferase activity"/>
    <property type="evidence" value="ECO:0007669"/>
    <property type="project" value="TreeGrafter"/>
</dbReference>
<feature type="transmembrane region" description="Helical" evidence="8">
    <location>
        <begin position="76"/>
        <end position="104"/>
    </location>
</feature>
<evidence type="ECO:0000313" key="11">
    <source>
        <dbReference type="Proteomes" id="UP000177583"/>
    </source>
</evidence>
<dbReference type="EMBL" id="MFNF01000055">
    <property type="protein sequence ID" value="OGG99710.1"/>
    <property type="molecule type" value="Genomic_DNA"/>
</dbReference>
<dbReference type="AlphaFoldDB" id="A0A1F6GNV0"/>
<keyword evidence="7 8" id="KW-0472">Membrane</keyword>